<keyword evidence="3" id="KW-1003">Cell membrane</keyword>
<name>A0A371F4U5_MUCPR</name>
<evidence type="ECO:0000256" key="6">
    <source>
        <dbReference type="ARBA" id="ARBA00022729"/>
    </source>
</evidence>
<dbReference type="Proteomes" id="UP000257109">
    <property type="component" value="Unassembled WGS sequence"/>
</dbReference>
<evidence type="ECO:0000256" key="11">
    <source>
        <dbReference type="ARBA" id="ARBA00023180"/>
    </source>
</evidence>
<keyword evidence="5" id="KW-0812">Transmembrane</keyword>
<proteinExistence type="inferred from homology"/>
<dbReference type="AlphaFoldDB" id="A0A371F4U5"/>
<keyword evidence="10" id="KW-0675">Receptor</keyword>
<keyword evidence="6" id="KW-0732">Signal</keyword>
<keyword evidence="7" id="KW-0677">Repeat</keyword>
<evidence type="ECO:0000256" key="2">
    <source>
        <dbReference type="ARBA" id="ARBA00009592"/>
    </source>
</evidence>
<keyword evidence="9" id="KW-0472">Membrane</keyword>
<dbReference type="SUPFAM" id="SSF52058">
    <property type="entry name" value="L domain-like"/>
    <property type="match status" value="1"/>
</dbReference>
<reference evidence="13" key="1">
    <citation type="submission" date="2018-05" db="EMBL/GenBank/DDBJ databases">
        <title>Draft genome of Mucuna pruriens seed.</title>
        <authorList>
            <person name="Nnadi N.E."/>
            <person name="Vos R."/>
            <person name="Hasami M.H."/>
            <person name="Devisetty U.K."/>
            <person name="Aguiy J.C."/>
        </authorList>
    </citation>
    <scope>NUCLEOTIDE SEQUENCE [LARGE SCALE GENOMIC DNA]</scope>
    <source>
        <strain evidence="13">JCA_2017</strain>
    </source>
</reference>
<protein>
    <submittedName>
        <fullName evidence="13">LRR receptor-like serine/threonine-protein kinase</fullName>
    </submittedName>
</protein>
<evidence type="ECO:0000256" key="8">
    <source>
        <dbReference type="ARBA" id="ARBA00022989"/>
    </source>
</evidence>
<gene>
    <name evidence="13" type="ORF">CR513_47068</name>
</gene>
<dbReference type="OrthoDB" id="1433752at2759"/>
<dbReference type="STRING" id="157652.A0A371F4U5"/>
<dbReference type="PANTHER" id="PTHR27004">
    <property type="entry name" value="RECEPTOR-LIKE PROTEIN 12 ISOFORM X1"/>
    <property type="match status" value="1"/>
</dbReference>
<evidence type="ECO:0000256" key="4">
    <source>
        <dbReference type="ARBA" id="ARBA00022614"/>
    </source>
</evidence>
<keyword evidence="14" id="KW-1185">Reference proteome</keyword>
<comment type="subcellular location">
    <subcellularLocation>
        <location evidence="1">Cell membrane</location>
        <topology evidence="1">Single-pass type I membrane protein</topology>
    </subcellularLocation>
</comment>
<comment type="caution">
    <text evidence="13">The sequence shown here is derived from an EMBL/GenBank/DDBJ whole genome shotgun (WGS) entry which is preliminary data.</text>
</comment>
<organism evidence="13 14">
    <name type="scientific">Mucuna pruriens</name>
    <name type="common">Velvet bean</name>
    <name type="synonym">Dolichos pruriens</name>
    <dbReference type="NCBI Taxonomy" id="157652"/>
    <lineage>
        <taxon>Eukaryota</taxon>
        <taxon>Viridiplantae</taxon>
        <taxon>Streptophyta</taxon>
        <taxon>Embryophyta</taxon>
        <taxon>Tracheophyta</taxon>
        <taxon>Spermatophyta</taxon>
        <taxon>Magnoliopsida</taxon>
        <taxon>eudicotyledons</taxon>
        <taxon>Gunneridae</taxon>
        <taxon>Pentapetalae</taxon>
        <taxon>rosids</taxon>
        <taxon>fabids</taxon>
        <taxon>Fabales</taxon>
        <taxon>Fabaceae</taxon>
        <taxon>Papilionoideae</taxon>
        <taxon>50 kb inversion clade</taxon>
        <taxon>NPAAA clade</taxon>
        <taxon>indigoferoid/millettioid clade</taxon>
        <taxon>Phaseoleae</taxon>
        <taxon>Mucuna</taxon>
    </lineage>
</organism>
<dbReference type="GO" id="GO:0016301">
    <property type="term" value="F:kinase activity"/>
    <property type="evidence" value="ECO:0007669"/>
    <property type="project" value="UniProtKB-KW"/>
</dbReference>
<feature type="non-terminal residue" evidence="13">
    <location>
        <position position="1"/>
    </location>
</feature>
<dbReference type="FunFam" id="3.80.10.10:FF:000041">
    <property type="entry name" value="LRR receptor-like serine/threonine-protein kinase ERECTA"/>
    <property type="match status" value="1"/>
</dbReference>
<accession>A0A371F4U5</accession>
<dbReference type="InterPro" id="IPR032675">
    <property type="entry name" value="LRR_dom_sf"/>
</dbReference>
<evidence type="ECO:0000256" key="7">
    <source>
        <dbReference type="ARBA" id="ARBA00022737"/>
    </source>
</evidence>
<keyword evidence="4" id="KW-0433">Leucine-rich repeat</keyword>
<evidence type="ECO:0000313" key="14">
    <source>
        <dbReference type="Proteomes" id="UP000257109"/>
    </source>
</evidence>
<dbReference type="Pfam" id="PF00560">
    <property type="entry name" value="LRR_1"/>
    <property type="match status" value="1"/>
</dbReference>
<dbReference type="PANTHER" id="PTHR27004:SF441">
    <property type="entry name" value="SERINE_THREONINE-PROTEIN KINASE BRI1"/>
    <property type="match status" value="1"/>
</dbReference>
<keyword evidence="11" id="KW-0325">Glycoprotein</keyword>
<evidence type="ECO:0000313" key="13">
    <source>
        <dbReference type="EMBL" id="RDX73330.1"/>
    </source>
</evidence>
<evidence type="ECO:0000256" key="12">
    <source>
        <dbReference type="SAM" id="MobiDB-lite"/>
    </source>
</evidence>
<evidence type="ECO:0000256" key="10">
    <source>
        <dbReference type="ARBA" id="ARBA00023170"/>
    </source>
</evidence>
<evidence type="ECO:0000256" key="1">
    <source>
        <dbReference type="ARBA" id="ARBA00004251"/>
    </source>
</evidence>
<dbReference type="Gene3D" id="3.80.10.10">
    <property type="entry name" value="Ribonuclease Inhibitor"/>
    <property type="match status" value="1"/>
</dbReference>
<evidence type="ECO:0000256" key="9">
    <source>
        <dbReference type="ARBA" id="ARBA00023136"/>
    </source>
</evidence>
<comment type="similarity">
    <text evidence="2">Belongs to the RLP family.</text>
</comment>
<sequence length="257" mass="28600">MGGNQISGMIPEGIGQLIGLTNLVMVENDLDGTIPDSIGNLKNLVRLALQENKLSGNIPTVIGNLTVLFELYLRTNKLEGSIPLSLKYCTRMQSFGVADNNLSGDIPNQTFGNLEGFRLPISNKELRPDNGRPEKVSPGARRLRPDNGRPEKARYFKTCQGRVVRDRLRYIIPRLRSLAKYLNCQSLHPEIEGLHTSQSIGHVEFISTPKEQYRPGRPENHARSSQPIHAAQEAHSCIYGNFGHVVQALCKLRAEQP</sequence>
<dbReference type="GO" id="GO:0005886">
    <property type="term" value="C:plasma membrane"/>
    <property type="evidence" value="ECO:0007669"/>
    <property type="project" value="UniProtKB-SubCell"/>
</dbReference>
<dbReference type="InterPro" id="IPR001611">
    <property type="entry name" value="Leu-rich_rpt"/>
</dbReference>
<dbReference type="EMBL" id="QJKJ01010564">
    <property type="protein sequence ID" value="RDX73330.1"/>
    <property type="molecule type" value="Genomic_DNA"/>
</dbReference>
<evidence type="ECO:0000256" key="5">
    <source>
        <dbReference type="ARBA" id="ARBA00022692"/>
    </source>
</evidence>
<evidence type="ECO:0000256" key="3">
    <source>
        <dbReference type="ARBA" id="ARBA00022475"/>
    </source>
</evidence>
<feature type="region of interest" description="Disordered" evidence="12">
    <location>
        <begin position="123"/>
        <end position="151"/>
    </location>
</feature>
<feature type="compositionally biased region" description="Basic and acidic residues" evidence="12">
    <location>
        <begin position="124"/>
        <end position="135"/>
    </location>
</feature>
<keyword evidence="8" id="KW-1133">Transmembrane helix</keyword>